<dbReference type="InterPro" id="IPR051484">
    <property type="entry name" value="Tensin_PTEN_phosphatase"/>
</dbReference>
<organism evidence="3 4">
    <name type="scientific">Cyprinus carpio</name>
    <name type="common">Common carp</name>
    <dbReference type="NCBI Taxonomy" id="7962"/>
    <lineage>
        <taxon>Eukaryota</taxon>
        <taxon>Metazoa</taxon>
        <taxon>Chordata</taxon>
        <taxon>Craniata</taxon>
        <taxon>Vertebrata</taxon>
        <taxon>Euteleostomi</taxon>
        <taxon>Actinopterygii</taxon>
        <taxon>Neopterygii</taxon>
        <taxon>Teleostei</taxon>
        <taxon>Ostariophysi</taxon>
        <taxon>Cypriniformes</taxon>
        <taxon>Cyprinidae</taxon>
        <taxon>Cyprininae</taxon>
        <taxon>Cyprinus</taxon>
    </lineage>
</organism>
<dbReference type="SUPFAM" id="SSF49562">
    <property type="entry name" value="C2 domain (Calcium/lipid-binding domain, CaLB)"/>
    <property type="match status" value="1"/>
</dbReference>
<name>A0A8C2H1D3_CYPCA</name>
<feature type="domain" description="C2 tensin-type" evidence="2">
    <location>
        <begin position="150"/>
        <end position="272"/>
    </location>
</feature>
<reference evidence="3" key="1">
    <citation type="submission" date="2025-08" db="UniProtKB">
        <authorList>
            <consortium name="Ensembl"/>
        </authorList>
    </citation>
    <scope>IDENTIFICATION</scope>
</reference>
<dbReference type="SUPFAM" id="SSF52799">
    <property type="entry name" value="(Phosphotyrosine protein) phosphatases II"/>
    <property type="match status" value="1"/>
</dbReference>
<dbReference type="InterPro" id="IPR035892">
    <property type="entry name" value="C2_domain_sf"/>
</dbReference>
<dbReference type="Proteomes" id="UP000694701">
    <property type="component" value="Unplaced"/>
</dbReference>
<evidence type="ECO:0000313" key="4">
    <source>
        <dbReference type="Proteomes" id="UP000694701"/>
    </source>
</evidence>
<dbReference type="InterPro" id="IPR029023">
    <property type="entry name" value="Tensin_phosphatase"/>
</dbReference>
<proteinExistence type="predicted"/>
<dbReference type="Gene3D" id="3.90.190.10">
    <property type="entry name" value="Protein tyrosine phosphatase superfamily"/>
    <property type="match status" value="1"/>
</dbReference>
<evidence type="ECO:0000259" key="1">
    <source>
        <dbReference type="PROSITE" id="PS51181"/>
    </source>
</evidence>
<dbReference type="AlphaFoldDB" id="A0A8C2H1D3"/>
<dbReference type="SMART" id="SM01326">
    <property type="entry name" value="PTEN_C2"/>
    <property type="match status" value="1"/>
</dbReference>
<evidence type="ECO:0000313" key="3">
    <source>
        <dbReference type="Ensembl" id="ENSCCRP00020011429.1"/>
    </source>
</evidence>
<dbReference type="InterPro" id="IPR014020">
    <property type="entry name" value="Tensin_C2-dom"/>
</dbReference>
<dbReference type="PROSITE" id="PS51182">
    <property type="entry name" value="C2_TENSIN"/>
    <property type="match status" value="1"/>
</dbReference>
<dbReference type="GO" id="GO:0005925">
    <property type="term" value="C:focal adhesion"/>
    <property type="evidence" value="ECO:0007669"/>
    <property type="project" value="TreeGrafter"/>
</dbReference>
<dbReference type="PANTHER" id="PTHR45734">
    <property type="entry name" value="TENSIN"/>
    <property type="match status" value="1"/>
</dbReference>
<sequence length="276" mass="31649">MADGSKFDLDYITERIIGITFHYSCTEQMYQHNLHSIMQMLQSKHADRYMVINLSEHNDDLSRMNYRVVDLGWLERQAPSLHLLCSVCKNMDNWLRAHSENVLLLHCKGSKDRVGVVISSYIQLSNVSTRYYSTIHIHCVCGCFRYVQVFGRLLTHQIRLNSSPLFIHCINIHPIPDFHPTGDKNQVAVGQTDRVCFALEPPQMLKGDFMIVCYHKNDSMRTHETVFGVQFHTGTLCGDQLSLQKEDLDYANKGTQSSFGQIFALNVSQSFLKIGI</sequence>
<dbReference type="Ensembl" id="ENSCCRT00020012664.1">
    <property type="protein sequence ID" value="ENSCCRP00020011429.1"/>
    <property type="gene ID" value="ENSCCRG00020005775.1"/>
</dbReference>
<dbReference type="PANTHER" id="PTHR45734:SF6">
    <property type="entry name" value="TENSIN-4"/>
    <property type="match status" value="1"/>
</dbReference>
<protein>
    <submittedName>
        <fullName evidence="3">Tensin 3, tandem duplicate 1</fullName>
    </submittedName>
</protein>
<evidence type="ECO:0000259" key="2">
    <source>
        <dbReference type="PROSITE" id="PS51182"/>
    </source>
</evidence>
<dbReference type="PROSITE" id="PS51181">
    <property type="entry name" value="PPASE_TENSIN"/>
    <property type="match status" value="1"/>
</dbReference>
<feature type="domain" description="Phosphatase tensin-type" evidence="1">
    <location>
        <begin position="1"/>
        <end position="157"/>
    </location>
</feature>
<accession>A0A8C2H1D3</accession>
<dbReference type="InterPro" id="IPR029021">
    <property type="entry name" value="Prot-tyrosine_phosphatase-like"/>
</dbReference>
<dbReference type="Pfam" id="PF10409">
    <property type="entry name" value="PTEN_C2"/>
    <property type="match status" value="1"/>
</dbReference>
<dbReference type="Gene3D" id="2.60.40.1110">
    <property type="match status" value="2"/>
</dbReference>